<feature type="coiled-coil region" evidence="1">
    <location>
        <begin position="79"/>
        <end position="120"/>
    </location>
</feature>
<evidence type="ECO:0000256" key="1">
    <source>
        <dbReference type="SAM" id="Coils"/>
    </source>
</evidence>
<reference evidence="4" key="1">
    <citation type="journal article" date="2010" name="Science">
        <title>Plasticity of animal genome architecture unmasked by rapid evolution of a pelagic tunicate.</title>
        <authorList>
            <person name="Denoeud F."/>
            <person name="Henriet S."/>
            <person name="Mungpakdee S."/>
            <person name="Aury J.M."/>
            <person name="Da Silva C."/>
            <person name="Brinkmann H."/>
            <person name="Mikhaleva J."/>
            <person name="Olsen L.C."/>
            <person name="Jubin C."/>
            <person name="Canestro C."/>
            <person name="Bouquet J.M."/>
            <person name="Danks G."/>
            <person name="Poulain J."/>
            <person name="Campsteijn C."/>
            <person name="Adamski M."/>
            <person name="Cross I."/>
            <person name="Yadetie F."/>
            <person name="Muffato M."/>
            <person name="Louis A."/>
            <person name="Butcher S."/>
            <person name="Tsagkogeorga G."/>
            <person name="Konrad A."/>
            <person name="Singh S."/>
            <person name="Jensen M.F."/>
            <person name="Cong E.H."/>
            <person name="Eikeseth-Otteraa H."/>
            <person name="Noel B."/>
            <person name="Anthouard V."/>
            <person name="Porcel B.M."/>
            <person name="Kachouri-Lafond R."/>
            <person name="Nishino A."/>
            <person name="Ugolini M."/>
            <person name="Chourrout P."/>
            <person name="Nishida H."/>
            <person name="Aasland R."/>
            <person name="Huzurbazar S."/>
            <person name="Westhof E."/>
            <person name="Delsuc F."/>
            <person name="Lehrach H."/>
            <person name="Reinhardt R."/>
            <person name="Weissenbach J."/>
            <person name="Roy S.W."/>
            <person name="Artiguenave F."/>
            <person name="Postlethwait J.H."/>
            <person name="Manak J.R."/>
            <person name="Thompson E.M."/>
            <person name="Jaillon O."/>
            <person name="Du Pasquier L."/>
            <person name="Boudinot P."/>
            <person name="Liberles D.A."/>
            <person name="Volff J.N."/>
            <person name="Philippe H."/>
            <person name="Lenhard B."/>
            <person name="Roest Crollius H."/>
            <person name="Wincker P."/>
            <person name="Chourrout D."/>
        </authorList>
    </citation>
    <scope>NUCLEOTIDE SEQUENCE [LARGE SCALE GENOMIC DNA]</scope>
</reference>
<dbReference type="InterPro" id="IPR004827">
    <property type="entry name" value="bZIP"/>
</dbReference>
<organism evidence="4">
    <name type="scientific">Oikopleura dioica</name>
    <name type="common">Tunicate</name>
    <dbReference type="NCBI Taxonomy" id="34765"/>
    <lineage>
        <taxon>Eukaryota</taxon>
        <taxon>Metazoa</taxon>
        <taxon>Chordata</taxon>
        <taxon>Tunicata</taxon>
        <taxon>Appendicularia</taxon>
        <taxon>Copelata</taxon>
        <taxon>Oikopleuridae</taxon>
        <taxon>Oikopleura</taxon>
    </lineage>
</organism>
<dbReference type="EMBL" id="FN653030">
    <property type="protein sequence ID" value="CBY18937.1"/>
    <property type="molecule type" value="Genomic_DNA"/>
</dbReference>
<keyword evidence="1" id="KW-0175">Coiled coil</keyword>
<gene>
    <name evidence="4" type="ORF">GSOID_T00004355001</name>
</gene>
<dbReference type="InterPro" id="IPR046347">
    <property type="entry name" value="bZIP_sf"/>
</dbReference>
<dbReference type="CDD" id="cd14686">
    <property type="entry name" value="bZIP"/>
    <property type="match status" value="1"/>
</dbReference>
<evidence type="ECO:0000313" key="4">
    <source>
        <dbReference type="EMBL" id="CBY18937.1"/>
    </source>
</evidence>
<feature type="domain" description="BZIP" evidence="3">
    <location>
        <begin position="64"/>
        <end position="117"/>
    </location>
</feature>
<dbReference type="Proteomes" id="UP000001307">
    <property type="component" value="Unassembled WGS sequence"/>
</dbReference>
<sequence>MTYENYSMHQAEINGRVDRFYVPKEVKHEPFYDNEYQQMPNLQRPGRAPKVPDVDLKPEELAAREVKRARNREAAKRVRQRRVQKVADLEKQLDQAKKELDSEKIANEKLRKQLEKIHKTRNVQDQNEHMVHAFRRLSANDNTQNHPQGDHFMTSYGFLSPTFQLIASPLTTAANMTNSPTVFPYPENDASQGEQTKPTYTQLLG</sequence>
<dbReference type="PROSITE" id="PS00036">
    <property type="entry name" value="BZIP_BASIC"/>
    <property type="match status" value="1"/>
</dbReference>
<dbReference type="GO" id="GO:0003700">
    <property type="term" value="F:DNA-binding transcription factor activity"/>
    <property type="evidence" value="ECO:0007669"/>
    <property type="project" value="InterPro"/>
</dbReference>
<proteinExistence type="predicted"/>
<evidence type="ECO:0000259" key="3">
    <source>
        <dbReference type="PROSITE" id="PS50217"/>
    </source>
</evidence>
<dbReference type="OrthoDB" id="10436122at2759"/>
<dbReference type="AlphaFoldDB" id="E4X908"/>
<feature type="compositionally biased region" description="Polar residues" evidence="2">
    <location>
        <begin position="189"/>
        <end position="205"/>
    </location>
</feature>
<evidence type="ECO:0000313" key="5">
    <source>
        <dbReference type="Proteomes" id="UP000001307"/>
    </source>
</evidence>
<dbReference type="InParanoid" id="E4X908"/>
<evidence type="ECO:0000256" key="2">
    <source>
        <dbReference type="SAM" id="MobiDB-lite"/>
    </source>
</evidence>
<accession>E4X908</accession>
<dbReference type="SUPFAM" id="SSF57959">
    <property type="entry name" value="Leucine zipper domain"/>
    <property type="match status" value="1"/>
</dbReference>
<protein>
    <recommendedName>
        <fullName evidence="3">BZIP domain-containing protein</fullName>
    </recommendedName>
</protein>
<dbReference type="Gene3D" id="1.20.5.170">
    <property type="match status" value="1"/>
</dbReference>
<feature type="region of interest" description="Disordered" evidence="2">
    <location>
        <begin position="184"/>
        <end position="205"/>
    </location>
</feature>
<dbReference type="PROSITE" id="PS50217">
    <property type="entry name" value="BZIP"/>
    <property type="match status" value="1"/>
</dbReference>
<name>E4X908_OIKDI</name>
<keyword evidence="5" id="KW-1185">Reference proteome</keyword>